<evidence type="ECO:0000313" key="2">
    <source>
        <dbReference type="Proteomes" id="UP000831701"/>
    </source>
</evidence>
<reference evidence="1" key="1">
    <citation type="submission" date="2022-04" db="EMBL/GenBank/DDBJ databases">
        <title>Jade perch genome.</title>
        <authorList>
            <person name="Chao B."/>
        </authorList>
    </citation>
    <scope>NUCLEOTIDE SEQUENCE</scope>
    <source>
        <strain evidence="1">CB-2022</strain>
    </source>
</reference>
<feature type="non-terminal residue" evidence="1">
    <location>
        <position position="1"/>
    </location>
</feature>
<organism evidence="1 2">
    <name type="scientific">Scortum barcoo</name>
    <name type="common">barcoo grunter</name>
    <dbReference type="NCBI Taxonomy" id="214431"/>
    <lineage>
        <taxon>Eukaryota</taxon>
        <taxon>Metazoa</taxon>
        <taxon>Chordata</taxon>
        <taxon>Craniata</taxon>
        <taxon>Vertebrata</taxon>
        <taxon>Euteleostomi</taxon>
        <taxon>Actinopterygii</taxon>
        <taxon>Neopterygii</taxon>
        <taxon>Teleostei</taxon>
        <taxon>Neoteleostei</taxon>
        <taxon>Acanthomorphata</taxon>
        <taxon>Eupercaria</taxon>
        <taxon>Centrarchiformes</taxon>
        <taxon>Terapontoidei</taxon>
        <taxon>Terapontidae</taxon>
        <taxon>Scortum</taxon>
    </lineage>
</organism>
<protein>
    <submittedName>
        <fullName evidence="1">Uncharacterized protein</fullName>
    </submittedName>
</protein>
<comment type="caution">
    <text evidence="1">The sequence shown here is derived from an EMBL/GenBank/DDBJ whole genome shotgun (WGS) entry which is preliminary data.</text>
</comment>
<dbReference type="Proteomes" id="UP000831701">
    <property type="component" value="Chromosome 4"/>
</dbReference>
<accession>A0ACB8X1L1</accession>
<evidence type="ECO:0000313" key="1">
    <source>
        <dbReference type="EMBL" id="KAI3373983.1"/>
    </source>
</evidence>
<gene>
    <name evidence="1" type="ORF">L3Q82_022546</name>
</gene>
<sequence>KHRISRLQRKSNFSVKACAGLRGGQTRPRDYEAGQTLRGGHAGLRAGQTRLRGGHAGLRAGQTRLREGTPDYEEATPDYEQDKHDYVEATPDYEQDKHDYVEATPDYMKLEDEPMILPPPPQFKDPDPARDNISMEDYDDIDDMGGETQGEEDYDDVA</sequence>
<keyword evidence="2" id="KW-1185">Reference proteome</keyword>
<name>A0ACB8X1L1_9TELE</name>
<dbReference type="EMBL" id="CM041534">
    <property type="protein sequence ID" value="KAI3373983.1"/>
    <property type="molecule type" value="Genomic_DNA"/>
</dbReference>
<proteinExistence type="predicted"/>